<gene>
    <name evidence="4" type="primary">pqqD</name>
    <name evidence="4" type="ORF">OM076_26515</name>
</gene>
<dbReference type="GO" id="GO:0048038">
    <property type="term" value="F:quinone binding"/>
    <property type="evidence" value="ECO:0007669"/>
    <property type="project" value="InterPro"/>
</dbReference>
<dbReference type="Pfam" id="PF05402">
    <property type="entry name" value="PqqD"/>
    <property type="match status" value="1"/>
</dbReference>
<reference evidence="4" key="1">
    <citation type="submission" date="2022-10" db="EMBL/GenBank/DDBJ databases">
        <title>The WGS of Solirubrobacter ginsenosidimutans DSM 21036.</title>
        <authorList>
            <person name="Jiang Z."/>
        </authorList>
    </citation>
    <scope>NUCLEOTIDE SEQUENCE</scope>
    <source>
        <strain evidence="4">DSM 21036</strain>
    </source>
</reference>
<evidence type="ECO:0000313" key="5">
    <source>
        <dbReference type="Proteomes" id="UP001149140"/>
    </source>
</evidence>
<dbReference type="RefSeq" id="WP_270043100.1">
    <property type="nucleotide sequence ID" value="NZ_JAPDOD010000028.1"/>
</dbReference>
<comment type="pathway">
    <text evidence="1">Cofactor biosynthesis; pyrroloquinoline quinone biosynthesis.</text>
</comment>
<evidence type="ECO:0000313" key="4">
    <source>
        <dbReference type="EMBL" id="MDA0163852.1"/>
    </source>
</evidence>
<dbReference type="NCBIfam" id="TIGR03859">
    <property type="entry name" value="PQQ_PqqD"/>
    <property type="match status" value="1"/>
</dbReference>
<dbReference type="InterPro" id="IPR022479">
    <property type="entry name" value="PqqD_bac"/>
</dbReference>
<evidence type="ECO:0000256" key="2">
    <source>
        <dbReference type="ARBA" id="ARBA00011741"/>
    </source>
</evidence>
<name>A0A9X3MZ79_9ACTN</name>
<dbReference type="Proteomes" id="UP001149140">
    <property type="component" value="Unassembled WGS sequence"/>
</dbReference>
<keyword evidence="3" id="KW-0884">PQQ biosynthesis</keyword>
<organism evidence="4 5">
    <name type="scientific">Solirubrobacter ginsenosidimutans</name>
    <dbReference type="NCBI Taxonomy" id="490573"/>
    <lineage>
        <taxon>Bacteria</taxon>
        <taxon>Bacillati</taxon>
        <taxon>Actinomycetota</taxon>
        <taxon>Thermoleophilia</taxon>
        <taxon>Solirubrobacterales</taxon>
        <taxon>Solirubrobacteraceae</taxon>
        <taxon>Solirubrobacter</taxon>
    </lineage>
</organism>
<protein>
    <submittedName>
        <fullName evidence="4">Pyrroloquinoline quinone biosynthesis peptide chaperone PqqD</fullName>
    </submittedName>
</protein>
<dbReference type="EMBL" id="JAPDOD010000028">
    <property type="protein sequence ID" value="MDA0163852.1"/>
    <property type="molecule type" value="Genomic_DNA"/>
</dbReference>
<proteinExistence type="predicted"/>
<comment type="caution">
    <text evidence="4">The sequence shown here is derived from an EMBL/GenBank/DDBJ whole genome shotgun (WGS) entry which is preliminary data.</text>
</comment>
<evidence type="ECO:0000256" key="3">
    <source>
        <dbReference type="ARBA" id="ARBA00022905"/>
    </source>
</evidence>
<comment type="subunit">
    <text evidence="2">Monomer. Interacts with PqqE.</text>
</comment>
<dbReference type="GO" id="GO:0018189">
    <property type="term" value="P:pyrroloquinoline quinone biosynthetic process"/>
    <property type="evidence" value="ECO:0007669"/>
    <property type="project" value="UniProtKB-KW"/>
</dbReference>
<dbReference type="Gene3D" id="1.10.10.1150">
    <property type="entry name" value="Coenzyme PQQ synthesis protein D (PqqD)"/>
    <property type="match status" value="1"/>
</dbReference>
<dbReference type="AlphaFoldDB" id="A0A9X3MZ79"/>
<sequence length="92" mass="10190">MPDIALRPRQRDGVLAQEAQGQTVLLRLDDGSYYALDDVGARVWELCDGERSVDDIVAVMTGEFEAPAATITADVLEFIDELREERLLVEAP</sequence>
<dbReference type="InterPro" id="IPR041881">
    <property type="entry name" value="PqqD_sf"/>
</dbReference>
<dbReference type="InterPro" id="IPR008792">
    <property type="entry name" value="PQQD"/>
</dbReference>
<keyword evidence="5" id="KW-1185">Reference proteome</keyword>
<evidence type="ECO:0000256" key="1">
    <source>
        <dbReference type="ARBA" id="ARBA00004886"/>
    </source>
</evidence>
<accession>A0A9X3MZ79</accession>